<reference evidence="2" key="1">
    <citation type="submission" date="2021-04" db="EMBL/GenBank/DDBJ databases">
        <authorList>
            <person name="Tunstrom K."/>
        </authorList>
    </citation>
    <scope>NUCLEOTIDE SEQUENCE</scope>
</reference>
<organism evidence="2 3">
    <name type="scientific">Parnassius apollo</name>
    <name type="common">Apollo butterfly</name>
    <name type="synonym">Papilio apollo</name>
    <dbReference type="NCBI Taxonomy" id="110799"/>
    <lineage>
        <taxon>Eukaryota</taxon>
        <taxon>Metazoa</taxon>
        <taxon>Ecdysozoa</taxon>
        <taxon>Arthropoda</taxon>
        <taxon>Hexapoda</taxon>
        <taxon>Insecta</taxon>
        <taxon>Pterygota</taxon>
        <taxon>Neoptera</taxon>
        <taxon>Endopterygota</taxon>
        <taxon>Lepidoptera</taxon>
        <taxon>Glossata</taxon>
        <taxon>Ditrysia</taxon>
        <taxon>Papilionoidea</taxon>
        <taxon>Papilionidae</taxon>
        <taxon>Parnassiinae</taxon>
        <taxon>Parnassini</taxon>
        <taxon>Parnassius</taxon>
        <taxon>Parnassius</taxon>
    </lineage>
</organism>
<protein>
    <submittedName>
        <fullName evidence="2">(apollo) hypothetical protein</fullName>
    </submittedName>
</protein>
<dbReference type="EMBL" id="CAJQZP010001634">
    <property type="protein sequence ID" value="CAG5057596.1"/>
    <property type="molecule type" value="Genomic_DNA"/>
</dbReference>
<keyword evidence="3" id="KW-1185">Reference proteome</keyword>
<dbReference type="AlphaFoldDB" id="A0A8S3YCD2"/>
<dbReference type="OrthoDB" id="118105at2759"/>
<name>A0A8S3YCD2_PARAO</name>
<evidence type="ECO:0000313" key="3">
    <source>
        <dbReference type="Proteomes" id="UP000691718"/>
    </source>
</evidence>
<gene>
    <name evidence="2" type="ORF">PAPOLLO_LOCUS27267</name>
</gene>
<comment type="caution">
    <text evidence="2">The sequence shown here is derived from an EMBL/GenBank/DDBJ whole genome shotgun (WGS) entry which is preliminary data.</text>
</comment>
<feature type="compositionally biased region" description="Low complexity" evidence="1">
    <location>
        <begin position="62"/>
        <end position="74"/>
    </location>
</feature>
<dbReference type="Proteomes" id="UP000691718">
    <property type="component" value="Unassembled WGS sequence"/>
</dbReference>
<accession>A0A8S3YCD2</accession>
<evidence type="ECO:0000256" key="1">
    <source>
        <dbReference type="SAM" id="MobiDB-lite"/>
    </source>
</evidence>
<feature type="region of interest" description="Disordered" evidence="1">
    <location>
        <begin position="50"/>
        <end position="84"/>
    </location>
</feature>
<proteinExistence type="predicted"/>
<sequence length="130" mass="14583">MAYLNDDDIENELEQMFGFLDNPDESEDEYEGEDSLEIGLGIRAMSEDPNIIQNQGNPVPGPSRRSPVSFLSSSDGEMRENIDPNIGVPNIETILFESIVFISNPTDSTTFLVRCSYRNLNIPCRRTCDS</sequence>
<evidence type="ECO:0000313" key="2">
    <source>
        <dbReference type="EMBL" id="CAG5057596.1"/>
    </source>
</evidence>